<dbReference type="PRINTS" id="PR00411">
    <property type="entry name" value="PNDRDTASEI"/>
</dbReference>
<evidence type="ECO:0000313" key="25">
    <source>
        <dbReference type="Proteomes" id="UP000516656"/>
    </source>
</evidence>
<dbReference type="EMBL" id="CP061854">
    <property type="protein sequence ID" value="QOD56480.1"/>
    <property type="molecule type" value="Genomic_DNA"/>
</dbReference>
<evidence type="ECO:0000313" key="23">
    <source>
        <dbReference type="EMBL" id="QOD56480.1"/>
    </source>
</evidence>
<evidence type="ECO:0000256" key="17">
    <source>
        <dbReference type="PIRSR" id="PIRSR000350-4"/>
    </source>
</evidence>
<dbReference type="InterPro" id="IPR046952">
    <property type="entry name" value="GSHR/TRXR-like"/>
</dbReference>
<dbReference type="EC" id="1.8.1.7" evidence="4"/>
<keyword evidence="16" id="KW-0520">NAD</keyword>
<keyword evidence="16" id="KW-0547">Nucleotide-binding</keyword>
<evidence type="ECO:0000256" key="12">
    <source>
        <dbReference type="ARBA" id="ARBA00023284"/>
    </source>
</evidence>
<evidence type="ECO:0000313" key="24">
    <source>
        <dbReference type="Proteomes" id="UP000218676"/>
    </source>
</evidence>
<evidence type="ECO:0000256" key="1">
    <source>
        <dbReference type="ARBA" id="ARBA00004496"/>
    </source>
</evidence>
<keyword evidence="8 16" id="KW-0274">FAD</keyword>
<keyword evidence="12 18" id="KW-0676">Redox-active center</keyword>
<keyword evidence="11" id="KW-1015">Disulfide bond</keyword>
<keyword evidence="6" id="KW-0963">Cytoplasm</keyword>
<dbReference type="PANTHER" id="PTHR42737:SF2">
    <property type="entry name" value="GLUTATHIONE REDUCTASE"/>
    <property type="match status" value="1"/>
</dbReference>
<comment type="cofactor">
    <cofactor evidence="16">
        <name>FAD</name>
        <dbReference type="ChEBI" id="CHEBI:57692"/>
    </cofactor>
    <text evidence="16">Binds 1 FAD per subunit.</text>
</comment>
<keyword evidence="7 18" id="KW-0285">Flavoprotein</keyword>
<dbReference type="SUPFAM" id="SSF55424">
    <property type="entry name" value="FAD/NAD-linked reductases, dimerisation (C-terminal) domain"/>
    <property type="match status" value="1"/>
</dbReference>
<dbReference type="InterPro" id="IPR001100">
    <property type="entry name" value="Pyr_nuc-diS_OxRdtase"/>
</dbReference>
<evidence type="ECO:0000256" key="9">
    <source>
        <dbReference type="ARBA" id="ARBA00022857"/>
    </source>
</evidence>
<feature type="active site" description="Proton acceptor" evidence="15">
    <location>
        <position position="440"/>
    </location>
</feature>
<feature type="domain" description="Pyridine nucleotide-disulphide oxidoreductase dimerisation" evidence="19">
    <location>
        <begin position="340"/>
        <end position="450"/>
    </location>
</feature>
<sequence>MAKHFDYICIGGGSGGIASANRAAMYGAKVALIEAKALGGTCVNVGCVPKKVMWHGAQIAEAMHLYAKDYGFDVEMKGLNWGKLVESREAYISRIHTSYETVLGNNKIEVINGFAQFVDAKTVEVDGEHYTADHILIAVGGRPSIPAIPGAVHGIDSNGFFELKEQPKRAAVVGAGYIAVEIAGVLNGLGTDTHLFVRKESPLRSFDPMIIETLTEVMAAEGPTLHTHSVPKEVVKEEDGTVTLYFENGESHNTDILIWAIGREPTTDAINLAAAGVETNNRGFIKVDEFQQTNVEGIYCVGDIMEGGIELTPVAVKAGRQLSERLFNNKPNAKMDYALVPTVVFSHPPIGTIGLTEPEAIAQYGAENVKVYKSGFTAMYTAVTQHRQPCRMKLVCAGEDEKVVGLHGIGFGVDEMIQGFGVAMKMGATKADFDSVVAIHPTGSEEFVTMTG</sequence>
<keyword evidence="10 18" id="KW-0560">Oxidoreductase</keyword>
<dbReference type="NCBIfam" id="NF004776">
    <property type="entry name" value="PRK06116.1"/>
    <property type="match status" value="1"/>
</dbReference>
<dbReference type="GO" id="GO:0050660">
    <property type="term" value="F:flavin adenine dinucleotide binding"/>
    <property type="evidence" value="ECO:0007669"/>
    <property type="project" value="InterPro"/>
</dbReference>
<dbReference type="GO" id="GO:0005829">
    <property type="term" value="C:cytosol"/>
    <property type="evidence" value="ECO:0007669"/>
    <property type="project" value="TreeGrafter"/>
</dbReference>
<dbReference type="Gene3D" id="3.50.50.60">
    <property type="entry name" value="FAD/NAD(P)-binding domain"/>
    <property type="match status" value="2"/>
</dbReference>
<gene>
    <name evidence="21" type="primary">gor</name>
    <name evidence="23" type="synonym">gorA</name>
    <name evidence="23" type="ORF">IC627_15175</name>
    <name evidence="21" type="ORF">PDP_0249</name>
    <name evidence="22" type="ORF">PDPUS_1_00118</name>
</gene>
<dbReference type="GO" id="GO:0045454">
    <property type="term" value="P:cell redox homeostasis"/>
    <property type="evidence" value="ECO:0007669"/>
    <property type="project" value="InterPro"/>
</dbReference>
<comment type="catalytic activity">
    <reaction evidence="13">
        <text>2 glutathione + NADP(+) = glutathione disulfide + NADPH + H(+)</text>
        <dbReference type="Rhea" id="RHEA:11740"/>
        <dbReference type="ChEBI" id="CHEBI:15378"/>
        <dbReference type="ChEBI" id="CHEBI:57783"/>
        <dbReference type="ChEBI" id="CHEBI:57925"/>
        <dbReference type="ChEBI" id="CHEBI:58297"/>
        <dbReference type="ChEBI" id="CHEBI:58349"/>
        <dbReference type="EC" id="1.8.1.7"/>
    </reaction>
</comment>
<organism evidence="21">
    <name type="scientific">Photobacterium damsela subsp. piscicida</name>
    <name type="common">Pasteurella piscicida</name>
    <dbReference type="NCBI Taxonomy" id="38294"/>
    <lineage>
        <taxon>Bacteria</taxon>
        <taxon>Pseudomonadati</taxon>
        <taxon>Pseudomonadota</taxon>
        <taxon>Gammaproteobacteria</taxon>
        <taxon>Vibrionales</taxon>
        <taxon>Vibrionaceae</taxon>
        <taxon>Photobacterium</taxon>
    </lineage>
</organism>
<feature type="binding site" evidence="16">
    <location>
        <position position="51"/>
    </location>
    <ligand>
        <name>FAD</name>
        <dbReference type="ChEBI" id="CHEBI:57692"/>
    </ligand>
</feature>
<keyword evidence="9" id="KW-0521">NADP</keyword>
<evidence type="ECO:0000256" key="2">
    <source>
        <dbReference type="ARBA" id="ARBA00007532"/>
    </source>
</evidence>
<evidence type="ECO:0000256" key="3">
    <source>
        <dbReference type="ARBA" id="ARBA00011738"/>
    </source>
</evidence>
<dbReference type="InterPro" id="IPR012999">
    <property type="entry name" value="Pyr_OxRdtase_I_AS"/>
</dbReference>
<evidence type="ECO:0000256" key="13">
    <source>
        <dbReference type="ARBA" id="ARBA00049142"/>
    </source>
</evidence>
<dbReference type="GO" id="GO:0050661">
    <property type="term" value="F:NADP binding"/>
    <property type="evidence" value="ECO:0007669"/>
    <property type="project" value="InterPro"/>
</dbReference>
<evidence type="ECO:0000256" key="16">
    <source>
        <dbReference type="PIRSR" id="PIRSR000350-3"/>
    </source>
</evidence>
<evidence type="ECO:0000256" key="8">
    <source>
        <dbReference type="ARBA" id="ARBA00022827"/>
    </source>
</evidence>
<evidence type="ECO:0000259" key="19">
    <source>
        <dbReference type="Pfam" id="PF02852"/>
    </source>
</evidence>
<dbReference type="EMBL" id="HQ599852">
    <property type="protein sequence ID" value="AEW29005.1"/>
    <property type="molecule type" value="Genomic_DNA"/>
</dbReference>
<dbReference type="Gene3D" id="3.30.390.30">
    <property type="match status" value="1"/>
</dbReference>
<dbReference type="RefSeq" id="WP_044178888.1">
    <property type="nucleotide sequence ID" value="NZ_AP018045.1"/>
</dbReference>
<dbReference type="Proteomes" id="UP000516656">
    <property type="component" value="Chromosome 1"/>
</dbReference>
<evidence type="ECO:0000256" key="10">
    <source>
        <dbReference type="ARBA" id="ARBA00023002"/>
    </source>
</evidence>
<feature type="domain" description="FAD/NAD(P)-binding" evidence="20">
    <location>
        <begin position="5"/>
        <end position="319"/>
    </location>
</feature>
<reference evidence="22" key="2">
    <citation type="journal article" date="2017" name="Genome Announc.">
        <title>Whole-Genome Sequence of Photobacterium damselae subsp. piscicida Strain 91-197, Isolated from Hybrid Striped Bass (Morone sp.) in the United States.</title>
        <authorList>
            <person name="Teru Y."/>
            <person name="Hikima J."/>
            <person name="Kono T."/>
            <person name="Sakai M."/>
            <person name="Takano T."/>
            <person name="Hawke J.P."/>
            <person name="Takeyama H."/>
            <person name="Aoki T."/>
        </authorList>
    </citation>
    <scope>NUCLEOTIDE SEQUENCE</scope>
    <source>
        <strain evidence="22">91-197</strain>
    </source>
</reference>
<accession>L7NKF2</accession>
<dbReference type="NCBIfam" id="TIGR01421">
    <property type="entry name" value="gluta_reduc_1"/>
    <property type="match status" value="1"/>
</dbReference>
<dbReference type="PRINTS" id="PR00368">
    <property type="entry name" value="FADPNR"/>
</dbReference>
<feature type="binding site" evidence="16">
    <location>
        <position position="303"/>
    </location>
    <ligand>
        <name>FAD</name>
        <dbReference type="ChEBI" id="CHEBI:57692"/>
    </ligand>
</feature>
<dbReference type="Proteomes" id="UP000218676">
    <property type="component" value="Chromosome 1"/>
</dbReference>
<evidence type="ECO:0000256" key="4">
    <source>
        <dbReference type="ARBA" id="ARBA00012607"/>
    </source>
</evidence>
<feature type="binding site" evidence="16">
    <location>
        <begin position="174"/>
        <end position="181"/>
    </location>
    <ligand>
        <name>NAD(+)</name>
        <dbReference type="ChEBI" id="CHEBI:57540"/>
    </ligand>
</feature>
<name>L7NKF2_PHODP</name>
<reference evidence="24" key="3">
    <citation type="submission" date="2017-05" db="EMBL/GenBank/DDBJ databases">
        <title>Whole genome sequence of fish pathogenic bacteria, Photobacterium damselae subsp. piscicida, strain 91-197, isolated from hybrid striped bass (Morone sp.) in USA.</title>
        <authorList>
            <person name="Teru Y."/>
            <person name="Hikima J."/>
            <person name="Kono T."/>
            <person name="Sakai M."/>
            <person name="Takano T."/>
            <person name="Hawke J.P."/>
            <person name="Takeyama H."/>
            <person name="Aoki T."/>
        </authorList>
    </citation>
    <scope>NUCLEOTIDE SEQUENCE [LARGE SCALE GENOMIC DNA]</scope>
    <source>
        <strain evidence="24">91-197</strain>
    </source>
</reference>
<dbReference type="EMBL" id="AP018045">
    <property type="protein sequence ID" value="BAX51493.1"/>
    <property type="molecule type" value="Genomic_DNA"/>
</dbReference>
<evidence type="ECO:0000256" key="14">
    <source>
        <dbReference type="ARBA" id="ARBA00056905"/>
    </source>
</evidence>
<dbReference type="PIRSF" id="PIRSF000350">
    <property type="entry name" value="Mercury_reductase_MerA"/>
    <property type="match status" value="1"/>
</dbReference>
<evidence type="ECO:0000256" key="18">
    <source>
        <dbReference type="RuleBase" id="RU003691"/>
    </source>
</evidence>
<dbReference type="PROSITE" id="PS00076">
    <property type="entry name" value="PYRIDINE_REDOX_1"/>
    <property type="match status" value="1"/>
</dbReference>
<evidence type="ECO:0000256" key="6">
    <source>
        <dbReference type="ARBA" id="ARBA00022490"/>
    </source>
</evidence>
<dbReference type="Pfam" id="PF07992">
    <property type="entry name" value="Pyr_redox_2"/>
    <property type="match status" value="1"/>
</dbReference>
<dbReference type="FunFam" id="3.30.390.30:FF:000003">
    <property type="entry name" value="Glutathione reductase"/>
    <property type="match status" value="1"/>
</dbReference>
<reference evidence="23 25" key="4">
    <citation type="submission" date="2020-09" db="EMBL/GenBank/DDBJ databases">
        <title>Complete, closed and curated genome sequences of Photobacterium damselae subsp. piscicida isolates from Australia indicate localised evolution and additional plasmid-borne pathogenicity mechanisms.</title>
        <authorList>
            <person name="Baseggio L."/>
            <person name="Silayeva O."/>
            <person name="Buller N."/>
            <person name="Landos M."/>
            <person name="Engelstaedter J."/>
            <person name="Barnes A.C."/>
        </authorList>
    </citation>
    <scope>NUCLEOTIDE SEQUENCE [LARGE SCALE GENOMIC DNA]</scope>
    <source>
        <strain evidence="23 25">AS-16-0540-1</strain>
    </source>
</reference>
<dbReference type="SUPFAM" id="SSF51905">
    <property type="entry name" value="FAD/NAD(P)-binding domain"/>
    <property type="match status" value="1"/>
</dbReference>
<reference evidence="21" key="1">
    <citation type="journal article" date="2013" name="Vaccine">
        <title>Isolation of a novel gene from Photobacterium damselae subsp. piscicida and analysis of the recombinant antigen as promising vaccine candidate.</title>
        <authorList>
            <person name="Andreoni F."/>
            <person name="Boiani R."/>
            <person name="Serafini G."/>
            <person name="Amagliani G."/>
            <person name="Dominici S."/>
            <person name="Riccioni G."/>
            <person name="Zaccone R."/>
            <person name="Mancuso M."/>
            <person name="Scapigliati G."/>
            <person name="Magnani M."/>
        </authorList>
    </citation>
    <scope>NUCLEOTIDE SEQUENCE</scope>
    <source>
        <strain evidence="21">NCIMB 2058</strain>
    </source>
</reference>
<dbReference type="PANTHER" id="PTHR42737">
    <property type="entry name" value="GLUTATHIONE REDUCTASE"/>
    <property type="match status" value="1"/>
</dbReference>
<dbReference type="AlphaFoldDB" id="L7NKF2"/>
<dbReference type="GO" id="GO:0034599">
    <property type="term" value="P:cellular response to oxidative stress"/>
    <property type="evidence" value="ECO:0007669"/>
    <property type="project" value="TreeGrafter"/>
</dbReference>
<evidence type="ECO:0000256" key="5">
    <source>
        <dbReference type="ARBA" id="ARBA00017111"/>
    </source>
</evidence>
<proteinExistence type="inferred from homology"/>
<comment type="function">
    <text evidence="14">Catalyzes the reduction of glutathione disulfide (GSSG) to reduced glutathione (GSH). Constitutes the major mechanism to maintain a high GSH:GSSG ratio in the cytosol.</text>
</comment>
<dbReference type="InterPro" id="IPR006322">
    <property type="entry name" value="Glutathione_Rdtase_euk/bac"/>
</dbReference>
<evidence type="ECO:0000259" key="20">
    <source>
        <dbReference type="Pfam" id="PF07992"/>
    </source>
</evidence>
<feature type="disulfide bond" description="Redox-active" evidence="17">
    <location>
        <begin position="42"/>
        <end position="47"/>
    </location>
</feature>
<feature type="binding site" evidence="16">
    <location>
        <position position="262"/>
    </location>
    <ligand>
        <name>NAD(+)</name>
        <dbReference type="ChEBI" id="CHEBI:57540"/>
    </ligand>
</feature>
<evidence type="ECO:0000313" key="22">
    <source>
        <dbReference type="EMBL" id="BAX51493.1"/>
    </source>
</evidence>
<comment type="subcellular location">
    <subcellularLocation>
        <location evidence="1">Cytoplasm</location>
    </subcellularLocation>
</comment>
<dbReference type="Pfam" id="PF02852">
    <property type="entry name" value="Pyr_redox_dim"/>
    <property type="match status" value="1"/>
</dbReference>
<dbReference type="GO" id="GO:0004362">
    <property type="term" value="F:glutathione-disulfide reductase (NADPH) activity"/>
    <property type="evidence" value="ECO:0007669"/>
    <property type="project" value="UniProtKB-EC"/>
</dbReference>
<dbReference type="InterPro" id="IPR023753">
    <property type="entry name" value="FAD/NAD-binding_dom"/>
</dbReference>
<evidence type="ECO:0000256" key="7">
    <source>
        <dbReference type="ARBA" id="ARBA00022630"/>
    </source>
</evidence>
<dbReference type="GO" id="GO:0006749">
    <property type="term" value="P:glutathione metabolic process"/>
    <property type="evidence" value="ECO:0007669"/>
    <property type="project" value="InterPro"/>
</dbReference>
<dbReference type="InterPro" id="IPR036188">
    <property type="entry name" value="FAD/NAD-bd_sf"/>
</dbReference>
<dbReference type="InterPro" id="IPR016156">
    <property type="entry name" value="FAD/NAD-linked_Rdtase_dimer_sf"/>
</dbReference>
<comment type="subunit">
    <text evidence="3">Homodimer.</text>
</comment>
<dbReference type="InterPro" id="IPR004099">
    <property type="entry name" value="Pyr_nucl-diS_OxRdtase_dimer"/>
</dbReference>
<comment type="similarity">
    <text evidence="2 18">Belongs to the class-I pyridine nucleotide-disulfide oxidoreductase family.</text>
</comment>
<evidence type="ECO:0000313" key="21">
    <source>
        <dbReference type="EMBL" id="AEW29005.1"/>
    </source>
</evidence>
<evidence type="ECO:0000256" key="15">
    <source>
        <dbReference type="PIRSR" id="PIRSR000350-2"/>
    </source>
</evidence>
<evidence type="ECO:0000256" key="11">
    <source>
        <dbReference type="ARBA" id="ARBA00023157"/>
    </source>
</evidence>
<dbReference type="FunFam" id="3.50.50.60:FF:000030">
    <property type="entry name" value="Glutathione reductase"/>
    <property type="match status" value="1"/>
</dbReference>
<protein>
    <recommendedName>
        <fullName evidence="5">Glutathione reductase</fullName>
        <ecNumber evidence="4">1.8.1.7</ecNumber>
    </recommendedName>
</protein>